<dbReference type="PANTHER" id="PTHR12547">
    <property type="entry name" value="CCCH ZINC FINGER/TIS11-RELATED"/>
    <property type="match status" value="1"/>
</dbReference>
<sequence length="212" mass="24858">MHNFAVDIKAVDQYELFQFNNLSTDTGEDDEFELGVKPKKKLFNSSIEKQLFIEEYTKKKKTELCKNFMLKNTCKFGLECSYAHGYSELLPKGHLHKNYKTKACKNFLNNGFCNYGARCQYIHPENTISIKNLDKKNYNDIQANIPKITENKCQSIQKKNLLKNITDFVTYSEILYKFNFSPKLSVSNLPRLRFFRQLSKKNICFLSHKSDL</sequence>
<keyword evidence="8" id="KW-1185">Reference proteome</keyword>
<dbReference type="InterPro" id="IPR045877">
    <property type="entry name" value="ZFP36-like"/>
</dbReference>
<keyword evidence="3 5" id="KW-0863">Zinc-finger</keyword>
<keyword evidence="2" id="KW-0677">Repeat</keyword>
<dbReference type="Proteomes" id="UP000692954">
    <property type="component" value="Unassembled WGS sequence"/>
</dbReference>
<feature type="zinc finger region" description="C3H1-type" evidence="5">
    <location>
        <begin position="59"/>
        <end position="87"/>
    </location>
</feature>
<dbReference type="AlphaFoldDB" id="A0A8S1K9G2"/>
<dbReference type="OrthoDB" id="301436at2759"/>
<dbReference type="FunFam" id="4.10.1000.10:FF:000018">
    <property type="entry name" value="Zinc finger protein"/>
    <property type="match status" value="1"/>
</dbReference>
<feature type="domain" description="C3H1-type" evidence="6">
    <location>
        <begin position="98"/>
        <end position="126"/>
    </location>
</feature>
<evidence type="ECO:0000256" key="3">
    <source>
        <dbReference type="ARBA" id="ARBA00022771"/>
    </source>
</evidence>
<dbReference type="SMART" id="SM00356">
    <property type="entry name" value="ZnF_C3H1"/>
    <property type="match status" value="2"/>
</dbReference>
<dbReference type="InterPro" id="IPR000571">
    <property type="entry name" value="Znf_CCCH"/>
</dbReference>
<evidence type="ECO:0000256" key="5">
    <source>
        <dbReference type="PROSITE-ProRule" id="PRU00723"/>
    </source>
</evidence>
<dbReference type="GO" id="GO:0003729">
    <property type="term" value="F:mRNA binding"/>
    <property type="evidence" value="ECO:0007669"/>
    <property type="project" value="InterPro"/>
</dbReference>
<evidence type="ECO:0000256" key="2">
    <source>
        <dbReference type="ARBA" id="ARBA00022737"/>
    </source>
</evidence>
<evidence type="ECO:0000259" key="6">
    <source>
        <dbReference type="PROSITE" id="PS50103"/>
    </source>
</evidence>
<dbReference type="PROSITE" id="PS50103">
    <property type="entry name" value="ZF_C3H1"/>
    <property type="match status" value="2"/>
</dbReference>
<protein>
    <recommendedName>
        <fullName evidence="6">C3H1-type domain-containing protein</fullName>
    </recommendedName>
</protein>
<feature type="domain" description="C3H1-type" evidence="6">
    <location>
        <begin position="59"/>
        <end position="87"/>
    </location>
</feature>
<keyword evidence="1 5" id="KW-0479">Metal-binding</keyword>
<evidence type="ECO:0000313" key="8">
    <source>
        <dbReference type="Proteomes" id="UP000692954"/>
    </source>
</evidence>
<evidence type="ECO:0000256" key="4">
    <source>
        <dbReference type="ARBA" id="ARBA00022833"/>
    </source>
</evidence>
<evidence type="ECO:0000313" key="7">
    <source>
        <dbReference type="EMBL" id="CAD8049636.1"/>
    </source>
</evidence>
<comment type="caution">
    <text evidence="7">The sequence shown here is derived from an EMBL/GenBank/DDBJ whole genome shotgun (WGS) entry which is preliminary data.</text>
</comment>
<name>A0A8S1K9G2_9CILI</name>
<dbReference type="GO" id="GO:0008270">
    <property type="term" value="F:zinc ion binding"/>
    <property type="evidence" value="ECO:0007669"/>
    <property type="project" value="UniProtKB-KW"/>
</dbReference>
<dbReference type="Pfam" id="PF00642">
    <property type="entry name" value="zf-CCCH"/>
    <property type="match status" value="2"/>
</dbReference>
<organism evidence="7 8">
    <name type="scientific">Paramecium sonneborni</name>
    <dbReference type="NCBI Taxonomy" id="65129"/>
    <lineage>
        <taxon>Eukaryota</taxon>
        <taxon>Sar</taxon>
        <taxon>Alveolata</taxon>
        <taxon>Ciliophora</taxon>
        <taxon>Intramacronucleata</taxon>
        <taxon>Oligohymenophorea</taxon>
        <taxon>Peniculida</taxon>
        <taxon>Parameciidae</taxon>
        <taxon>Paramecium</taxon>
    </lineage>
</organism>
<dbReference type="PANTHER" id="PTHR12547:SF18">
    <property type="entry name" value="PROTEIN TIS11"/>
    <property type="match status" value="1"/>
</dbReference>
<gene>
    <name evidence="7" type="ORF">PSON_ATCC_30995.1.T0040239</name>
</gene>
<evidence type="ECO:0000256" key="1">
    <source>
        <dbReference type="ARBA" id="ARBA00022723"/>
    </source>
</evidence>
<dbReference type="EMBL" id="CAJJDN010000004">
    <property type="protein sequence ID" value="CAD8049636.1"/>
    <property type="molecule type" value="Genomic_DNA"/>
</dbReference>
<reference evidence="7" key="1">
    <citation type="submission" date="2021-01" db="EMBL/GenBank/DDBJ databases">
        <authorList>
            <consortium name="Genoscope - CEA"/>
            <person name="William W."/>
        </authorList>
    </citation>
    <scope>NUCLEOTIDE SEQUENCE</scope>
</reference>
<keyword evidence="4 5" id="KW-0862">Zinc</keyword>
<proteinExistence type="predicted"/>
<feature type="zinc finger region" description="C3H1-type" evidence="5">
    <location>
        <begin position="98"/>
        <end position="126"/>
    </location>
</feature>
<accession>A0A8S1K9G2</accession>